<gene>
    <name evidence="1" type="ORF">N8M53_05100</name>
</gene>
<protein>
    <submittedName>
        <fullName evidence="1">Uncharacterized protein</fullName>
    </submittedName>
</protein>
<evidence type="ECO:0000313" key="1">
    <source>
        <dbReference type="EMBL" id="WBA09575.1"/>
    </source>
</evidence>
<evidence type="ECO:0000313" key="2">
    <source>
        <dbReference type="Proteomes" id="UP001164748"/>
    </source>
</evidence>
<dbReference type="Proteomes" id="UP001164748">
    <property type="component" value="Chromosome"/>
</dbReference>
<name>A0AA47KM89_9GAMM</name>
<dbReference type="RefSeq" id="WP_269579715.1">
    <property type="nucleotide sequence ID" value="NZ_CP114588.1"/>
</dbReference>
<dbReference type="EMBL" id="CP114588">
    <property type="protein sequence ID" value="WBA09575.1"/>
    <property type="molecule type" value="Genomic_DNA"/>
</dbReference>
<reference evidence="1" key="1">
    <citation type="submission" date="2022-09" db="EMBL/GenBank/DDBJ databases">
        <authorList>
            <person name="Li Z.-J."/>
        </authorList>
    </citation>
    <scope>NUCLEOTIDE SEQUENCE</scope>
    <source>
        <strain evidence="1">TGB11</strain>
    </source>
</reference>
<sequence>MYLDFSQIDIPEFPSKDDAMEWALSFTGIRMWHATRMLDSEKESLTRIGLKLPNKTNLDAKLIDWIKCNKSWYTKEVDCVVKKQELNRGEPPAVYAVLLKSDLSFMGIDHYAEYGSEYWQYLMRVLSNSGYGVGREELIEYGSSYLVGLQVAWKSLDPAEVTYIVDAVFENDAHNSGIAIFRDVPASEIVVVEKC</sequence>
<accession>A0AA47KM89</accession>
<organism evidence="1 2">
    <name type="scientific">Salinivibrio kushneri</name>
    <dbReference type="NCBI Taxonomy" id="1908198"/>
    <lineage>
        <taxon>Bacteria</taxon>
        <taxon>Pseudomonadati</taxon>
        <taxon>Pseudomonadota</taxon>
        <taxon>Gammaproteobacteria</taxon>
        <taxon>Vibrionales</taxon>
        <taxon>Vibrionaceae</taxon>
        <taxon>Salinivibrio</taxon>
    </lineage>
</organism>
<dbReference type="AlphaFoldDB" id="A0AA47KM89"/>
<proteinExistence type="predicted"/>